<dbReference type="EMBL" id="JAGPYM010000054">
    <property type="protein sequence ID" value="KAH6871484.1"/>
    <property type="molecule type" value="Genomic_DNA"/>
</dbReference>
<proteinExistence type="predicted"/>
<name>A0A9P8VQN9_9HYPO</name>
<gene>
    <name evidence="2" type="ORF">B0T10DRAFT_466646</name>
</gene>
<evidence type="ECO:0000313" key="2">
    <source>
        <dbReference type="EMBL" id="KAH6871484.1"/>
    </source>
</evidence>
<protein>
    <recommendedName>
        <fullName evidence="1">DUF7600 domain-containing protein</fullName>
    </recommendedName>
</protein>
<dbReference type="InterPro" id="IPR056021">
    <property type="entry name" value="DUF7600"/>
</dbReference>
<sequence>MPSEPFEAEGKLFWRVAPRGINNPMKNFDHGCRDLRAQALHFQQPHEVQHMSVSFVRTGAGRFVSGLSFVDKSGQHYTPGYLHQDQNVPIPVPTTQRIQGWELALDISGIRAIAIITEDGAMSSWAGEPGDFPRWHLTKAEGISTVEAEFGVSFIYSFFCCVCPQK</sequence>
<evidence type="ECO:0000259" key="1">
    <source>
        <dbReference type="Pfam" id="PF24539"/>
    </source>
</evidence>
<dbReference type="OrthoDB" id="5273847at2759"/>
<dbReference type="Pfam" id="PF24539">
    <property type="entry name" value="DUF7600"/>
    <property type="match status" value="1"/>
</dbReference>
<comment type="caution">
    <text evidence="2">The sequence shown here is derived from an EMBL/GenBank/DDBJ whole genome shotgun (WGS) entry which is preliminary data.</text>
</comment>
<reference evidence="2 3" key="1">
    <citation type="journal article" date="2021" name="Nat. Commun.">
        <title>Genetic determinants of endophytism in the Arabidopsis root mycobiome.</title>
        <authorList>
            <person name="Mesny F."/>
            <person name="Miyauchi S."/>
            <person name="Thiergart T."/>
            <person name="Pickel B."/>
            <person name="Atanasova L."/>
            <person name="Karlsson M."/>
            <person name="Huettel B."/>
            <person name="Barry K.W."/>
            <person name="Haridas S."/>
            <person name="Chen C."/>
            <person name="Bauer D."/>
            <person name="Andreopoulos W."/>
            <person name="Pangilinan J."/>
            <person name="LaButti K."/>
            <person name="Riley R."/>
            <person name="Lipzen A."/>
            <person name="Clum A."/>
            <person name="Drula E."/>
            <person name="Henrissat B."/>
            <person name="Kohler A."/>
            <person name="Grigoriev I.V."/>
            <person name="Martin F.M."/>
            <person name="Hacquard S."/>
        </authorList>
    </citation>
    <scope>NUCLEOTIDE SEQUENCE [LARGE SCALE GENOMIC DNA]</scope>
    <source>
        <strain evidence="2 3">MPI-CAGE-CH-0241</strain>
    </source>
</reference>
<evidence type="ECO:0000313" key="3">
    <source>
        <dbReference type="Proteomes" id="UP000777438"/>
    </source>
</evidence>
<organism evidence="2 3">
    <name type="scientific">Thelonectria olida</name>
    <dbReference type="NCBI Taxonomy" id="1576542"/>
    <lineage>
        <taxon>Eukaryota</taxon>
        <taxon>Fungi</taxon>
        <taxon>Dikarya</taxon>
        <taxon>Ascomycota</taxon>
        <taxon>Pezizomycotina</taxon>
        <taxon>Sordariomycetes</taxon>
        <taxon>Hypocreomycetidae</taxon>
        <taxon>Hypocreales</taxon>
        <taxon>Nectriaceae</taxon>
        <taxon>Thelonectria</taxon>
    </lineage>
</organism>
<dbReference type="Proteomes" id="UP000777438">
    <property type="component" value="Unassembled WGS sequence"/>
</dbReference>
<keyword evidence="3" id="KW-1185">Reference proteome</keyword>
<dbReference type="AlphaFoldDB" id="A0A9P8VQN9"/>
<accession>A0A9P8VQN9</accession>
<feature type="domain" description="DUF7600" evidence="1">
    <location>
        <begin position="4"/>
        <end position="150"/>
    </location>
</feature>